<organism evidence="4 5">
    <name type="scientific">Eubacterium callanderi</name>
    <dbReference type="NCBI Taxonomy" id="53442"/>
    <lineage>
        <taxon>Bacteria</taxon>
        <taxon>Bacillati</taxon>
        <taxon>Bacillota</taxon>
        <taxon>Clostridia</taxon>
        <taxon>Eubacteriales</taxon>
        <taxon>Eubacteriaceae</taxon>
        <taxon>Eubacterium</taxon>
    </lineage>
</organism>
<accession>A0AB74F2K0</accession>
<dbReference type="AlphaFoldDB" id="A0AB74F2K0"/>
<dbReference type="Pfam" id="PF04321">
    <property type="entry name" value="RmlD_sub_bind"/>
    <property type="match status" value="1"/>
</dbReference>
<comment type="function">
    <text evidence="2">Catalyzes the reduction of dTDP-6-deoxy-L-lyxo-4-hexulose to yield dTDP-L-rhamnose.</text>
</comment>
<dbReference type="InterPro" id="IPR005913">
    <property type="entry name" value="dTDP_dehydrorham_reduct"/>
</dbReference>
<dbReference type="PANTHER" id="PTHR10491:SF4">
    <property type="entry name" value="METHIONINE ADENOSYLTRANSFERASE 2 SUBUNIT BETA"/>
    <property type="match status" value="1"/>
</dbReference>
<dbReference type="GeneID" id="68363728"/>
<keyword evidence="2" id="KW-0521">NADP</keyword>
<dbReference type="SUPFAM" id="SSF51735">
    <property type="entry name" value="NAD(P)-binding Rossmann-fold domains"/>
    <property type="match status" value="1"/>
</dbReference>
<dbReference type="InterPro" id="IPR036291">
    <property type="entry name" value="NAD(P)-bd_dom_sf"/>
</dbReference>
<protein>
    <recommendedName>
        <fullName evidence="2">dTDP-4-dehydrorhamnose reductase</fullName>
        <ecNumber evidence="2">1.1.1.133</ecNumber>
    </recommendedName>
</protein>
<reference evidence="4 5" key="1">
    <citation type="submission" date="2016-11" db="EMBL/GenBank/DDBJ databases">
        <authorList>
            <person name="Varghese N."/>
            <person name="Submissions S."/>
        </authorList>
    </citation>
    <scope>NUCLEOTIDE SEQUENCE [LARGE SCALE GENOMIC DNA]</scope>
    <source>
        <strain evidence="4 5">FD</strain>
    </source>
</reference>
<dbReference type="InterPro" id="IPR029903">
    <property type="entry name" value="RmlD-like-bd"/>
</dbReference>
<evidence type="ECO:0000256" key="1">
    <source>
        <dbReference type="ARBA" id="ARBA00010944"/>
    </source>
</evidence>
<evidence type="ECO:0000256" key="2">
    <source>
        <dbReference type="RuleBase" id="RU364082"/>
    </source>
</evidence>
<name>A0AB74F2K0_9FIRM</name>
<sequence length="286" mass="32754">MKKTILVIGASGMVGHVISLYFKEKGYEVATLTRSQKIFKDTILLDLKDELTLKTFLEQNDFDIIVNCSAILVHQSEESKNNAVFINSYIPHFLEAFYKDSATKIIQLSSDGVFNGDKSPYEEDRKPDTTTFYGKTKILGELDNPKDLTIRATFFGPNFHNGNNSLFHWFMTQKGLVKGFEAVILNGVTSLEAAEFIEYAIENELTGIKHLGTSNAYSKYELLQNIKKVFNKTEIQIIKDTEIQSDHTLVLSDYSGYSIKTLEEQLLRLHDWMENHPQIYTQYFED</sequence>
<evidence type="ECO:0000313" key="4">
    <source>
        <dbReference type="EMBL" id="SHM07651.1"/>
    </source>
</evidence>
<gene>
    <name evidence="4" type="ORF">SAMN04515649_1118</name>
</gene>
<dbReference type="GO" id="GO:0019305">
    <property type="term" value="P:dTDP-rhamnose biosynthetic process"/>
    <property type="evidence" value="ECO:0007669"/>
    <property type="project" value="TreeGrafter"/>
</dbReference>
<dbReference type="Gene3D" id="3.40.50.720">
    <property type="entry name" value="NAD(P)-binding Rossmann-like Domain"/>
    <property type="match status" value="1"/>
</dbReference>
<evidence type="ECO:0000313" key="5">
    <source>
        <dbReference type="Proteomes" id="UP000184012"/>
    </source>
</evidence>
<dbReference type="GO" id="GO:0005829">
    <property type="term" value="C:cytosol"/>
    <property type="evidence" value="ECO:0007669"/>
    <property type="project" value="TreeGrafter"/>
</dbReference>
<dbReference type="GO" id="GO:0008831">
    <property type="term" value="F:dTDP-4-dehydrorhamnose reductase activity"/>
    <property type="evidence" value="ECO:0007669"/>
    <property type="project" value="UniProtKB-EC"/>
</dbReference>
<dbReference type="PANTHER" id="PTHR10491">
    <property type="entry name" value="DTDP-4-DEHYDRORHAMNOSE REDUCTASE"/>
    <property type="match status" value="1"/>
</dbReference>
<keyword evidence="2" id="KW-0560">Oxidoreductase</keyword>
<dbReference type="EC" id="1.1.1.133" evidence="2"/>
<evidence type="ECO:0000259" key="3">
    <source>
        <dbReference type="Pfam" id="PF04321"/>
    </source>
</evidence>
<proteinExistence type="inferred from homology"/>
<dbReference type="EMBL" id="FRBP01000011">
    <property type="protein sequence ID" value="SHM07651.1"/>
    <property type="molecule type" value="Genomic_DNA"/>
</dbReference>
<comment type="similarity">
    <text evidence="1 2">Belongs to the dTDP-4-dehydrorhamnose reductase family.</text>
</comment>
<comment type="caution">
    <text evidence="4">The sequence shown here is derived from an EMBL/GenBank/DDBJ whole genome shotgun (WGS) entry which is preliminary data.</text>
</comment>
<dbReference type="RefSeq" id="WP_013380991.1">
    <property type="nucleotide sequence ID" value="NC_014624.2"/>
</dbReference>
<feature type="domain" description="RmlD-like substrate binding" evidence="3">
    <location>
        <begin position="4"/>
        <end position="280"/>
    </location>
</feature>
<comment type="pathway">
    <text evidence="2">Carbohydrate biosynthesis; dTDP-L-rhamnose biosynthesis.</text>
</comment>
<dbReference type="Proteomes" id="UP000184012">
    <property type="component" value="Unassembled WGS sequence"/>
</dbReference>